<dbReference type="EMBL" id="JAACJJ010000056">
    <property type="protein sequence ID" value="KAF5312132.1"/>
    <property type="molecule type" value="Genomic_DNA"/>
</dbReference>
<proteinExistence type="predicted"/>
<accession>A0A8H5ETU5</accession>
<dbReference type="Proteomes" id="UP000567179">
    <property type="component" value="Unassembled WGS sequence"/>
</dbReference>
<evidence type="ECO:0000313" key="1">
    <source>
        <dbReference type="EMBL" id="KAF5312132.1"/>
    </source>
</evidence>
<name>A0A8H5ETU5_9AGAR</name>
<evidence type="ECO:0000313" key="2">
    <source>
        <dbReference type="Proteomes" id="UP000567179"/>
    </source>
</evidence>
<organism evidence="1 2">
    <name type="scientific">Psilocybe cf. subviscida</name>
    <dbReference type="NCBI Taxonomy" id="2480587"/>
    <lineage>
        <taxon>Eukaryota</taxon>
        <taxon>Fungi</taxon>
        <taxon>Dikarya</taxon>
        <taxon>Basidiomycota</taxon>
        <taxon>Agaricomycotina</taxon>
        <taxon>Agaricomycetes</taxon>
        <taxon>Agaricomycetidae</taxon>
        <taxon>Agaricales</taxon>
        <taxon>Agaricineae</taxon>
        <taxon>Strophariaceae</taxon>
        <taxon>Psilocybe</taxon>
    </lineage>
</organism>
<protein>
    <submittedName>
        <fullName evidence="1">Uncharacterized protein</fullName>
    </submittedName>
</protein>
<reference evidence="1 2" key="1">
    <citation type="journal article" date="2020" name="ISME J.">
        <title>Uncovering the hidden diversity of litter-decomposition mechanisms in mushroom-forming fungi.</title>
        <authorList>
            <person name="Floudas D."/>
            <person name="Bentzer J."/>
            <person name="Ahren D."/>
            <person name="Johansson T."/>
            <person name="Persson P."/>
            <person name="Tunlid A."/>
        </authorList>
    </citation>
    <scope>NUCLEOTIDE SEQUENCE [LARGE SCALE GENOMIC DNA]</scope>
    <source>
        <strain evidence="1 2">CBS 101986</strain>
    </source>
</reference>
<sequence>MLARLTLGAARLLDVRIEPVNGSSHSLQDSEDEDSALIVDLDAFRIFLPTFPDNSWRDLAVSCGRAVAPMCTTVHEMFQADVDSVAHLLLDLEDTKFRDALPVGIVEPVTVKPDDVPVSQTARIPHETKKRRRTFRGKSIVISSSNPSVPTIIITLSPSQPREMSCRLPLQDSAFGELLVVPGHPTFNTLHTPPTTNSRSHSVICNWKWEAGRWHAILPPIQEQERRHIFSRPLVMKKKNRKPIPSCATPAFQST</sequence>
<dbReference type="AlphaFoldDB" id="A0A8H5ETU5"/>
<gene>
    <name evidence="1" type="ORF">D9619_002729</name>
</gene>
<comment type="caution">
    <text evidence="1">The sequence shown here is derived from an EMBL/GenBank/DDBJ whole genome shotgun (WGS) entry which is preliminary data.</text>
</comment>
<dbReference type="OrthoDB" id="3260913at2759"/>
<keyword evidence="2" id="KW-1185">Reference proteome</keyword>